<dbReference type="AlphaFoldDB" id="A0AAJ8M0H1"/>
<dbReference type="InterPro" id="IPR036457">
    <property type="entry name" value="PPM-type-like_dom_sf"/>
</dbReference>
<feature type="domain" description="PPM-type phosphatase" evidence="2">
    <location>
        <begin position="186"/>
        <end position="577"/>
    </location>
</feature>
<keyword evidence="1" id="KW-1133">Transmembrane helix</keyword>
<dbReference type="SUPFAM" id="SSF81606">
    <property type="entry name" value="PP2C-like"/>
    <property type="match status" value="1"/>
</dbReference>
<dbReference type="Proteomes" id="UP000094043">
    <property type="component" value="Chromosome 2"/>
</dbReference>
<dbReference type="InterPro" id="IPR001932">
    <property type="entry name" value="PPM-type_phosphatase-like_dom"/>
</dbReference>
<sequence length="600" mass="67565">MLRQGNHKQLCSSLARRYSSKPLPPDFTPNPSPKQPFGRPYYGTMVGLSVLGLVGGATLYLYTGEKPYIHTTLFNGHPAKMRSVRGEWVELRYPSLSTANKEYVFKHRLLDEDEVEEMLQGSKGDFTVDREGNPIKSLDKISLASNSPSEDRWTFDIVTRQDLVDITKQKEGYWWFDWWKAQNRNRQESKSLQPTTVSGDQDIVMCSVWDGHGGDETAQLLKQSLHGCLAWNLGKMFDKGPWQWLAQKILGESSDSKNLPSPESFSKLISDTFIALDDDIVFSPQRMFKSAPDNKINPLLPPHLPSTMTLSPLLNSGACCCTAIVDVASDRLYVANAGDTRAVAGWWNEEEKTWRCDVLTQDCMGDNPVEVQRMVAEHPEDEKDTVVCDVGSGARVLGGLQPTRAFGDSIYKAEHTTWQDVHKGLLQYDHGKRWRKFDECPNKTPPYATAKPEIAWRDIHPENGEELKFVVIATDGQEASHLLAAHLSNPKREQVERVALPLMFPHQEPLPNDVHPYPKEDMTTEGSWVFEDDNSALHLTRNSLGGGDKELRRQFLSMQNPGVRNVRDDITAIVMWFDNKAVGKDGQQGDMALVQDAIVL</sequence>
<gene>
    <name evidence="3" type="ORF">L203_101765</name>
</gene>
<reference evidence="3" key="3">
    <citation type="submission" date="2024-01" db="EMBL/GenBank/DDBJ databases">
        <authorList>
            <person name="Coelho M.A."/>
            <person name="David-Palma M."/>
            <person name="Shea T."/>
            <person name="Sun S."/>
            <person name="Cuomo C.A."/>
            <person name="Heitman J."/>
        </authorList>
    </citation>
    <scope>NUCLEOTIDE SEQUENCE</scope>
    <source>
        <strain evidence="3">CBS 7841</strain>
    </source>
</reference>
<evidence type="ECO:0000259" key="2">
    <source>
        <dbReference type="PROSITE" id="PS51746"/>
    </source>
</evidence>
<dbReference type="KEGG" id="cdep:91085978"/>
<dbReference type="EMBL" id="CP143785">
    <property type="protein sequence ID" value="WVN86597.1"/>
    <property type="molecule type" value="Genomic_DNA"/>
</dbReference>
<feature type="transmembrane region" description="Helical" evidence="1">
    <location>
        <begin position="41"/>
        <end position="62"/>
    </location>
</feature>
<dbReference type="Pfam" id="PF00481">
    <property type="entry name" value="PP2C"/>
    <property type="match status" value="1"/>
</dbReference>
<dbReference type="CDD" id="cd00143">
    <property type="entry name" value="PP2Cc"/>
    <property type="match status" value="1"/>
</dbReference>
<dbReference type="Gene3D" id="3.60.40.10">
    <property type="entry name" value="PPM-type phosphatase domain"/>
    <property type="match status" value="1"/>
</dbReference>
<evidence type="ECO:0000313" key="3">
    <source>
        <dbReference type="EMBL" id="WVN86597.1"/>
    </source>
</evidence>
<keyword evidence="1" id="KW-0812">Transmembrane</keyword>
<dbReference type="RefSeq" id="XP_066067297.1">
    <property type="nucleotide sequence ID" value="XM_066211200.1"/>
</dbReference>
<dbReference type="GeneID" id="91085978"/>
<dbReference type="PROSITE" id="PS51746">
    <property type="entry name" value="PPM_2"/>
    <property type="match status" value="1"/>
</dbReference>
<reference evidence="3" key="1">
    <citation type="submission" date="2016-06" db="EMBL/GenBank/DDBJ databases">
        <authorList>
            <person name="Cuomo C."/>
            <person name="Litvintseva A."/>
            <person name="Heitman J."/>
            <person name="Chen Y."/>
            <person name="Sun S."/>
            <person name="Springer D."/>
            <person name="Dromer F."/>
            <person name="Young S."/>
            <person name="Zeng Q."/>
            <person name="Chapman S."/>
            <person name="Gujja S."/>
            <person name="Saif S."/>
            <person name="Birren B."/>
        </authorList>
    </citation>
    <scope>NUCLEOTIDE SEQUENCE</scope>
    <source>
        <strain evidence="3">CBS 7841</strain>
    </source>
</reference>
<dbReference type="SMART" id="SM00332">
    <property type="entry name" value="PP2Cc"/>
    <property type="match status" value="1"/>
</dbReference>
<dbReference type="InterPro" id="IPR015655">
    <property type="entry name" value="PP2C"/>
</dbReference>
<keyword evidence="4" id="KW-1185">Reference proteome</keyword>
<name>A0AAJ8M0H1_9TREE</name>
<proteinExistence type="predicted"/>
<accession>A0AAJ8M0H1</accession>
<organism evidence="3 4">
    <name type="scientific">Cryptococcus depauperatus CBS 7841</name>
    <dbReference type="NCBI Taxonomy" id="1295531"/>
    <lineage>
        <taxon>Eukaryota</taxon>
        <taxon>Fungi</taxon>
        <taxon>Dikarya</taxon>
        <taxon>Basidiomycota</taxon>
        <taxon>Agaricomycotina</taxon>
        <taxon>Tremellomycetes</taxon>
        <taxon>Tremellales</taxon>
        <taxon>Cryptococcaceae</taxon>
        <taxon>Cryptococcus</taxon>
    </lineage>
</organism>
<dbReference type="PANTHER" id="PTHR13832">
    <property type="entry name" value="PROTEIN PHOSPHATASE 2C"/>
    <property type="match status" value="1"/>
</dbReference>
<protein>
    <recommendedName>
        <fullName evidence="2">PPM-type phosphatase domain-containing protein</fullName>
    </recommendedName>
</protein>
<evidence type="ECO:0000256" key="1">
    <source>
        <dbReference type="SAM" id="Phobius"/>
    </source>
</evidence>
<keyword evidence="1" id="KW-0472">Membrane</keyword>
<evidence type="ECO:0000313" key="4">
    <source>
        <dbReference type="Proteomes" id="UP000094043"/>
    </source>
</evidence>
<dbReference type="PANTHER" id="PTHR13832:SF792">
    <property type="entry name" value="GM14286P"/>
    <property type="match status" value="1"/>
</dbReference>
<dbReference type="GO" id="GO:0005739">
    <property type="term" value="C:mitochondrion"/>
    <property type="evidence" value="ECO:0007669"/>
    <property type="project" value="TreeGrafter"/>
</dbReference>
<reference evidence="3" key="2">
    <citation type="journal article" date="2022" name="Elife">
        <title>Obligate sexual reproduction of a homothallic fungus closely related to the Cryptococcus pathogenic species complex.</title>
        <authorList>
            <person name="Passer A.R."/>
            <person name="Clancey S.A."/>
            <person name="Shea T."/>
            <person name="David-Palma M."/>
            <person name="Averette A.F."/>
            <person name="Boekhout T."/>
            <person name="Porcel B.M."/>
            <person name="Nowrousian M."/>
            <person name="Cuomo C.A."/>
            <person name="Sun S."/>
            <person name="Heitman J."/>
            <person name="Coelho M.A."/>
        </authorList>
    </citation>
    <scope>NUCLEOTIDE SEQUENCE</scope>
    <source>
        <strain evidence="3">CBS 7841</strain>
    </source>
</reference>
<dbReference type="GO" id="GO:0004741">
    <property type="term" value="F:[pyruvate dehydrogenase (acetyl-transferring)]-phosphatase activity"/>
    <property type="evidence" value="ECO:0007669"/>
    <property type="project" value="TreeGrafter"/>
</dbReference>